<proteinExistence type="predicted"/>
<sequence length="140" mass="16096">MGKSTRQCTAKLASQCGIITFSRVFRYIRSLVMSTMHGDDGNNSSSKCMIHINRTDSKLSGLSENRTFHKANFPWCTGNIITPKHHSFSMTYGFIYKKKTSLTPINTEPQSQPLVFLKSKERSRKHRRKEARAEYRFATN</sequence>
<feature type="compositionally biased region" description="Basic and acidic residues" evidence="1">
    <location>
        <begin position="131"/>
        <end position="140"/>
    </location>
</feature>
<gene>
    <name evidence="2" type="ORF">F2P81_020471</name>
</gene>
<dbReference type="AlphaFoldDB" id="A0A6A4S842"/>
<accession>A0A6A4S842</accession>
<dbReference type="Proteomes" id="UP000438429">
    <property type="component" value="Unassembled WGS sequence"/>
</dbReference>
<evidence type="ECO:0000313" key="3">
    <source>
        <dbReference type="Proteomes" id="UP000438429"/>
    </source>
</evidence>
<name>A0A6A4S842_SCOMX</name>
<protein>
    <submittedName>
        <fullName evidence="2">Uncharacterized protein</fullName>
    </submittedName>
</protein>
<feature type="region of interest" description="Disordered" evidence="1">
    <location>
        <begin position="120"/>
        <end position="140"/>
    </location>
</feature>
<feature type="compositionally biased region" description="Basic residues" evidence="1">
    <location>
        <begin position="121"/>
        <end position="130"/>
    </location>
</feature>
<reference evidence="2 3" key="1">
    <citation type="submission" date="2019-06" db="EMBL/GenBank/DDBJ databases">
        <title>Draft genomes of female and male turbot (Scophthalmus maximus).</title>
        <authorList>
            <person name="Xu H."/>
            <person name="Xu X.-W."/>
            <person name="Shao C."/>
            <person name="Chen S."/>
        </authorList>
    </citation>
    <scope>NUCLEOTIDE SEQUENCE [LARGE SCALE GENOMIC DNA]</scope>
    <source>
        <strain evidence="2">Ysfricsl-2016a</strain>
        <tissue evidence="2">Blood</tissue>
    </source>
</reference>
<evidence type="ECO:0000256" key="1">
    <source>
        <dbReference type="SAM" id="MobiDB-lite"/>
    </source>
</evidence>
<organism evidence="2 3">
    <name type="scientific">Scophthalmus maximus</name>
    <name type="common">Turbot</name>
    <name type="synonym">Psetta maxima</name>
    <dbReference type="NCBI Taxonomy" id="52904"/>
    <lineage>
        <taxon>Eukaryota</taxon>
        <taxon>Metazoa</taxon>
        <taxon>Chordata</taxon>
        <taxon>Craniata</taxon>
        <taxon>Vertebrata</taxon>
        <taxon>Euteleostomi</taxon>
        <taxon>Actinopterygii</taxon>
        <taxon>Neopterygii</taxon>
        <taxon>Teleostei</taxon>
        <taxon>Neoteleostei</taxon>
        <taxon>Acanthomorphata</taxon>
        <taxon>Carangaria</taxon>
        <taxon>Pleuronectiformes</taxon>
        <taxon>Pleuronectoidei</taxon>
        <taxon>Scophthalmidae</taxon>
        <taxon>Scophthalmus</taxon>
    </lineage>
</organism>
<evidence type="ECO:0000313" key="2">
    <source>
        <dbReference type="EMBL" id="KAF0027730.1"/>
    </source>
</evidence>
<comment type="caution">
    <text evidence="2">The sequence shown here is derived from an EMBL/GenBank/DDBJ whole genome shotgun (WGS) entry which is preliminary data.</text>
</comment>
<dbReference type="EMBL" id="VEVO01000018">
    <property type="protein sequence ID" value="KAF0027730.1"/>
    <property type="molecule type" value="Genomic_DNA"/>
</dbReference>